<evidence type="ECO:0000256" key="5">
    <source>
        <dbReference type="ARBA" id="ARBA00022833"/>
    </source>
</evidence>
<dbReference type="eggNOG" id="COG2866">
    <property type="taxonomic scope" value="Bacteria"/>
</dbReference>
<keyword evidence="10" id="KW-0121">Carboxypeptidase</keyword>
<evidence type="ECO:0000313" key="10">
    <source>
        <dbReference type="EMBL" id="EFU76681.1"/>
    </source>
</evidence>
<comment type="similarity">
    <text evidence="2 7">Belongs to the peptidase M14 family.</text>
</comment>
<organism evidence="10 11">
    <name type="scientific">Lachnoanaerobaculum saburreum DSM 3986</name>
    <dbReference type="NCBI Taxonomy" id="887325"/>
    <lineage>
        <taxon>Bacteria</taxon>
        <taxon>Bacillati</taxon>
        <taxon>Bacillota</taxon>
        <taxon>Clostridia</taxon>
        <taxon>Lachnospirales</taxon>
        <taxon>Lachnospiraceae</taxon>
        <taxon>Lachnoanaerobaculum</taxon>
    </lineage>
</organism>
<dbReference type="Pfam" id="PF00246">
    <property type="entry name" value="Peptidase_M14"/>
    <property type="match status" value="1"/>
</dbReference>
<comment type="cofactor">
    <cofactor evidence="1">
        <name>Zn(2+)</name>
        <dbReference type="ChEBI" id="CHEBI:29105"/>
    </cofactor>
</comment>
<evidence type="ECO:0000256" key="8">
    <source>
        <dbReference type="SAM" id="Phobius"/>
    </source>
</evidence>
<dbReference type="PANTHER" id="PTHR11705:SF143">
    <property type="entry name" value="SLL0236 PROTEIN"/>
    <property type="match status" value="1"/>
</dbReference>
<evidence type="ECO:0000256" key="6">
    <source>
        <dbReference type="ARBA" id="ARBA00023049"/>
    </source>
</evidence>
<dbReference type="HOGENOM" id="CLU_050685_1_1_9"/>
<dbReference type="Gene3D" id="3.40.630.10">
    <property type="entry name" value="Zn peptidases"/>
    <property type="match status" value="1"/>
</dbReference>
<proteinExistence type="inferred from homology"/>
<feature type="domain" description="Peptidase M14" evidence="9">
    <location>
        <begin position="71"/>
        <end position="376"/>
    </location>
</feature>
<gene>
    <name evidence="10" type="ORF">HMPREF0381_1384</name>
</gene>
<evidence type="ECO:0000256" key="3">
    <source>
        <dbReference type="ARBA" id="ARBA00022670"/>
    </source>
</evidence>
<dbReference type="SMART" id="SM00631">
    <property type="entry name" value="Zn_pept"/>
    <property type="match status" value="1"/>
</dbReference>
<dbReference type="PRINTS" id="PR00765">
    <property type="entry name" value="CRBOXYPTASEA"/>
</dbReference>
<keyword evidence="8" id="KW-1133">Transmembrane helix</keyword>
<feature type="active site" description="Proton donor/acceptor" evidence="7">
    <location>
        <position position="345"/>
    </location>
</feature>
<accession>E6LN49</accession>
<dbReference type="SUPFAM" id="SSF53187">
    <property type="entry name" value="Zn-dependent exopeptidases"/>
    <property type="match status" value="1"/>
</dbReference>
<evidence type="ECO:0000256" key="7">
    <source>
        <dbReference type="PROSITE-ProRule" id="PRU01379"/>
    </source>
</evidence>
<dbReference type="GO" id="GO:0004181">
    <property type="term" value="F:metallocarboxypeptidase activity"/>
    <property type="evidence" value="ECO:0007669"/>
    <property type="project" value="InterPro"/>
</dbReference>
<keyword evidence="6" id="KW-0482">Metalloprotease</keyword>
<keyword evidence="5" id="KW-0862">Zinc</keyword>
<sequence length="379" mass="42656">MSYINITQKMEEDMQKKYIWTVITLSACITMVHVMPVLAGKIIGHASASANANYNNTVQTVSTNFDFLSSEMYTYQKMESDIELLKQRYEGVTSDSIGTTTDGRNLYRIVIGNKDAKKKILVVGAIHAREYITTPLVMRQIKEMLDKRADGDKSLDESCIEYVPMVNPDGVAISQSGINGLNKEESKKKLQEIIDSWSEWGLKENQDKYNWFLNKWKNNLNGVDINHNFPTQGWPNRADSRKRPCNEFYKGASAGSESETQYLITLVNNENFDAVLNYHTQGQIIYWSNQHASADVLAKDRAMADIVAAHTGYKLVAPEADGSKYGTGFKDWLDWEKGIPNVTVEVGIGTSPVPETQIESIWQQNTGVLPDIVKYILGK</sequence>
<dbReference type="GO" id="GO:0008270">
    <property type="term" value="F:zinc ion binding"/>
    <property type="evidence" value="ECO:0007669"/>
    <property type="project" value="InterPro"/>
</dbReference>
<keyword evidence="8" id="KW-0812">Transmembrane</keyword>
<evidence type="ECO:0000256" key="4">
    <source>
        <dbReference type="ARBA" id="ARBA00022801"/>
    </source>
</evidence>
<dbReference type="EMBL" id="AEPW01000055">
    <property type="protein sequence ID" value="EFU76681.1"/>
    <property type="molecule type" value="Genomic_DNA"/>
</dbReference>
<reference evidence="10 11" key="1">
    <citation type="submission" date="2010-12" db="EMBL/GenBank/DDBJ databases">
        <authorList>
            <person name="Muzny D."/>
            <person name="Qin X."/>
            <person name="Deng J."/>
            <person name="Jiang H."/>
            <person name="Liu Y."/>
            <person name="Qu J."/>
            <person name="Song X.-Z."/>
            <person name="Zhang L."/>
            <person name="Thornton R."/>
            <person name="Coyle M."/>
            <person name="Francisco L."/>
            <person name="Jackson L."/>
            <person name="Javaid M."/>
            <person name="Korchina V."/>
            <person name="Kovar C."/>
            <person name="Mata R."/>
            <person name="Mathew T."/>
            <person name="Ngo R."/>
            <person name="Nguyen L."/>
            <person name="Nguyen N."/>
            <person name="Okwuonu G."/>
            <person name="Ongeri F."/>
            <person name="Pham C."/>
            <person name="Simmons D."/>
            <person name="Wilczek-Boney K."/>
            <person name="Hale W."/>
            <person name="Jakkamsetti A."/>
            <person name="Pham P."/>
            <person name="Ruth R."/>
            <person name="San Lucas F."/>
            <person name="Warren J."/>
            <person name="Zhang J."/>
            <person name="Zhao Z."/>
            <person name="Zhou C."/>
            <person name="Zhu D."/>
            <person name="Lee S."/>
            <person name="Bess C."/>
            <person name="Blankenburg K."/>
            <person name="Forbes L."/>
            <person name="Fu Q."/>
            <person name="Gubbala S."/>
            <person name="Hirani K."/>
            <person name="Jayaseelan J.C."/>
            <person name="Lara F."/>
            <person name="Munidasa M."/>
            <person name="Palculict T."/>
            <person name="Patil S."/>
            <person name="Pu L.-L."/>
            <person name="Saada N."/>
            <person name="Tang L."/>
            <person name="Weissenberger G."/>
            <person name="Zhu Y."/>
            <person name="Hemphill L."/>
            <person name="Shang Y."/>
            <person name="Youmans B."/>
            <person name="Ayvaz T."/>
            <person name="Ross M."/>
            <person name="Santibanez J."/>
            <person name="Aqrawi P."/>
            <person name="Gross S."/>
            <person name="Joshi V."/>
            <person name="Fowler G."/>
            <person name="Nazareth L."/>
            <person name="Reid J."/>
            <person name="Worley K."/>
            <person name="Petrosino J."/>
            <person name="Highlander S."/>
            <person name="Gibbs R."/>
        </authorList>
    </citation>
    <scope>NUCLEOTIDE SEQUENCE [LARGE SCALE GENOMIC DNA]</scope>
    <source>
        <strain evidence="10 11">DSM 3986</strain>
    </source>
</reference>
<dbReference type="Proteomes" id="UP000003434">
    <property type="component" value="Unassembled WGS sequence"/>
</dbReference>
<comment type="caution">
    <text evidence="10">The sequence shown here is derived from an EMBL/GenBank/DDBJ whole genome shotgun (WGS) entry which is preliminary data.</text>
</comment>
<evidence type="ECO:0000256" key="1">
    <source>
        <dbReference type="ARBA" id="ARBA00001947"/>
    </source>
</evidence>
<dbReference type="PANTHER" id="PTHR11705">
    <property type="entry name" value="PROTEASE FAMILY M14 CARBOXYPEPTIDASE A,B"/>
    <property type="match status" value="1"/>
</dbReference>
<dbReference type="InterPro" id="IPR000834">
    <property type="entry name" value="Peptidase_M14"/>
</dbReference>
<evidence type="ECO:0000256" key="2">
    <source>
        <dbReference type="ARBA" id="ARBA00005988"/>
    </source>
</evidence>
<keyword evidence="3" id="KW-0645">Protease</keyword>
<evidence type="ECO:0000313" key="11">
    <source>
        <dbReference type="Proteomes" id="UP000003434"/>
    </source>
</evidence>
<keyword evidence="8" id="KW-0472">Membrane</keyword>
<dbReference type="AlphaFoldDB" id="E6LN49"/>
<keyword evidence="4" id="KW-0378">Hydrolase</keyword>
<evidence type="ECO:0000259" key="9">
    <source>
        <dbReference type="PROSITE" id="PS52035"/>
    </source>
</evidence>
<dbReference type="PROSITE" id="PS52035">
    <property type="entry name" value="PEPTIDASE_M14"/>
    <property type="match status" value="1"/>
</dbReference>
<feature type="transmembrane region" description="Helical" evidence="8">
    <location>
        <begin position="18"/>
        <end position="39"/>
    </location>
</feature>
<dbReference type="GO" id="GO:0006508">
    <property type="term" value="P:proteolysis"/>
    <property type="evidence" value="ECO:0007669"/>
    <property type="project" value="UniProtKB-KW"/>
</dbReference>
<dbReference type="GO" id="GO:0005615">
    <property type="term" value="C:extracellular space"/>
    <property type="evidence" value="ECO:0007669"/>
    <property type="project" value="TreeGrafter"/>
</dbReference>
<name>E6LN49_9FIRM</name>
<protein>
    <submittedName>
        <fullName evidence="10">Zinc carboxypeptidase</fullName>
    </submittedName>
</protein>